<reference evidence="11" key="1">
    <citation type="journal article" date="2021" name="Genome Biol. Evol.">
        <title>A High-Quality Reference Genome for a Parasitic Bivalve with Doubly Uniparental Inheritance (Bivalvia: Unionida).</title>
        <authorList>
            <person name="Smith C.H."/>
        </authorList>
    </citation>
    <scope>NUCLEOTIDE SEQUENCE</scope>
    <source>
        <strain evidence="11">CHS0354</strain>
    </source>
</reference>
<proteinExistence type="inferred from homology"/>
<accession>A0AAE0T386</accession>
<feature type="transmembrane region" description="Helical" evidence="10">
    <location>
        <begin position="12"/>
        <end position="33"/>
    </location>
</feature>
<dbReference type="PANTHER" id="PTHR13572:SF4">
    <property type="entry name" value="RE57134P"/>
    <property type="match status" value="1"/>
</dbReference>
<dbReference type="GO" id="GO:0004559">
    <property type="term" value="F:alpha-mannosidase activity"/>
    <property type="evidence" value="ECO:0007669"/>
    <property type="project" value="TreeGrafter"/>
</dbReference>
<reference evidence="11" key="3">
    <citation type="submission" date="2023-05" db="EMBL/GenBank/DDBJ databases">
        <authorList>
            <person name="Smith C.H."/>
        </authorList>
    </citation>
    <scope>NUCLEOTIDE SEQUENCE</scope>
    <source>
        <strain evidence="11">CHS0354</strain>
        <tissue evidence="11">Mantle</tissue>
    </source>
</reference>
<dbReference type="InterPro" id="IPR026071">
    <property type="entry name" value="Glyco_Hydrolase_99"/>
</dbReference>
<dbReference type="FunFam" id="3.20.20.80:FF:000177">
    <property type="entry name" value="MANEAL isoform 4"/>
    <property type="match status" value="1"/>
</dbReference>
<comment type="subcellular location">
    <subcellularLocation>
        <location evidence="1">Golgi apparatus membrane</location>
        <topology evidence="1">Single-pass type II membrane protein</topology>
    </subcellularLocation>
</comment>
<evidence type="ECO:0008006" key="13">
    <source>
        <dbReference type="Google" id="ProtNLM"/>
    </source>
</evidence>
<protein>
    <recommendedName>
        <fullName evidence="13">Glycoprotein endo-alpha-1,2-mannosidase</fullName>
    </recommendedName>
</protein>
<evidence type="ECO:0000256" key="4">
    <source>
        <dbReference type="ARBA" id="ARBA00022801"/>
    </source>
</evidence>
<dbReference type="CDD" id="cd11574">
    <property type="entry name" value="GH99"/>
    <property type="match status" value="1"/>
</dbReference>
<keyword evidence="8 10" id="KW-0472">Membrane</keyword>
<keyword evidence="5" id="KW-0735">Signal-anchor</keyword>
<dbReference type="Gene3D" id="3.20.20.80">
    <property type="entry name" value="Glycosidases"/>
    <property type="match status" value="1"/>
</dbReference>
<dbReference type="Proteomes" id="UP001195483">
    <property type="component" value="Unassembled WGS sequence"/>
</dbReference>
<keyword evidence="6 10" id="KW-1133">Transmembrane helix</keyword>
<evidence type="ECO:0000256" key="10">
    <source>
        <dbReference type="SAM" id="Phobius"/>
    </source>
</evidence>
<evidence type="ECO:0000256" key="9">
    <source>
        <dbReference type="SAM" id="MobiDB-lite"/>
    </source>
</evidence>
<evidence type="ECO:0000256" key="1">
    <source>
        <dbReference type="ARBA" id="ARBA00004323"/>
    </source>
</evidence>
<evidence type="ECO:0000256" key="3">
    <source>
        <dbReference type="ARBA" id="ARBA00022692"/>
    </source>
</evidence>
<dbReference type="GO" id="GO:0000139">
    <property type="term" value="C:Golgi membrane"/>
    <property type="evidence" value="ECO:0007669"/>
    <property type="project" value="UniProtKB-SubCell"/>
</dbReference>
<evidence type="ECO:0000256" key="8">
    <source>
        <dbReference type="ARBA" id="ARBA00023136"/>
    </source>
</evidence>
<keyword evidence="7" id="KW-0333">Golgi apparatus</keyword>
<comment type="caution">
    <text evidence="11">The sequence shown here is derived from an EMBL/GenBank/DDBJ whole genome shotgun (WGS) entry which is preliminary data.</text>
</comment>
<dbReference type="PANTHER" id="PTHR13572">
    <property type="entry name" value="ENDO-ALPHA-1,2-MANNOSIDASE"/>
    <property type="match status" value="1"/>
</dbReference>
<evidence type="ECO:0000256" key="2">
    <source>
        <dbReference type="ARBA" id="ARBA00009559"/>
    </source>
</evidence>
<dbReference type="EMBL" id="JAEAOA010001032">
    <property type="protein sequence ID" value="KAK3602997.1"/>
    <property type="molecule type" value="Genomic_DNA"/>
</dbReference>
<dbReference type="Pfam" id="PF16317">
    <property type="entry name" value="Glyco_hydro_99"/>
    <property type="match status" value="1"/>
</dbReference>
<feature type="region of interest" description="Disordered" evidence="9">
    <location>
        <begin position="77"/>
        <end position="106"/>
    </location>
</feature>
<evidence type="ECO:0000256" key="7">
    <source>
        <dbReference type="ARBA" id="ARBA00023034"/>
    </source>
</evidence>
<evidence type="ECO:0000256" key="6">
    <source>
        <dbReference type="ARBA" id="ARBA00022989"/>
    </source>
</evidence>
<dbReference type="AlphaFoldDB" id="A0AAE0T386"/>
<keyword evidence="3 10" id="KW-0812">Transmembrane</keyword>
<evidence type="ECO:0000256" key="5">
    <source>
        <dbReference type="ARBA" id="ARBA00022968"/>
    </source>
</evidence>
<organism evidence="11 12">
    <name type="scientific">Potamilus streckersoni</name>
    <dbReference type="NCBI Taxonomy" id="2493646"/>
    <lineage>
        <taxon>Eukaryota</taxon>
        <taxon>Metazoa</taxon>
        <taxon>Spiralia</taxon>
        <taxon>Lophotrochozoa</taxon>
        <taxon>Mollusca</taxon>
        <taxon>Bivalvia</taxon>
        <taxon>Autobranchia</taxon>
        <taxon>Heteroconchia</taxon>
        <taxon>Palaeoheterodonta</taxon>
        <taxon>Unionida</taxon>
        <taxon>Unionoidea</taxon>
        <taxon>Unionidae</taxon>
        <taxon>Ambleminae</taxon>
        <taxon>Lampsilini</taxon>
        <taxon>Potamilus</taxon>
    </lineage>
</organism>
<sequence>MQVLIWHRKKRNFLYIFVIFCLLFSFYMTFVMLNNDKGHNLMGVGTDRHKGPFLHPKDILPALKGRKADKVPGPFVDAQQSMQDSNESKKHLAGQDIADDRNNNPLQNNEMEERVFAKHELEKTHFKLYSDIKPNYNVHIFYYPWYGNLKHDGDYFHWDHVYIQHWKPEEAVKWPSGKHNPPDDLGSSYYPQLGPYSSSDKEVVEKHMEMILTAGIGVVVVSWYPPGDADKEGKDPDSLMPLTLDSAHKFGLKVAVHIEPYKNRDPTTMRENMRYLFQSYGNHPAFYRKDHNGRQLPVVYIYDSYHTPSNDWAQLFKPDGKISVRNTELDALFIGLLVEFNHQKELLDGGFDGFYSYFAANGFTYGSSWHRWKEIDSFAKLHNLLFIPSVGPGYIDTEVRPWNGANTRKRLEGKYYHDAFQNAITMKPEILSITSFNEWHEGTQIEPAITKIVAKRNYLDYGKNGPDFYLKITKEWVDKFTSLSV</sequence>
<evidence type="ECO:0000313" key="12">
    <source>
        <dbReference type="Proteomes" id="UP001195483"/>
    </source>
</evidence>
<keyword evidence="12" id="KW-1185">Reference proteome</keyword>
<keyword evidence="4" id="KW-0378">Hydrolase</keyword>
<reference evidence="11" key="2">
    <citation type="journal article" date="2021" name="Genome Biol. Evol.">
        <title>Developing a high-quality reference genome for a parasitic bivalve with doubly uniparental inheritance (Bivalvia: Unionida).</title>
        <authorList>
            <person name="Smith C.H."/>
        </authorList>
    </citation>
    <scope>NUCLEOTIDE SEQUENCE</scope>
    <source>
        <strain evidence="11">CHS0354</strain>
        <tissue evidence="11">Mantle</tissue>
    </source>
</reference>
<gene>
    <name evidence="11" type="ORF">CHS0354_016812</name>
</gene>
<comment type="similarity">
    <text evidence="2">Belongs to the glycosyl hydrolase 99 family.</text>
</comment>
<name>A0AAE0T386_9BIVA</name>
<evidence type="ECO:0000313" key="11">
    <source>
        <dbReference type="EMBL" id="KAK3602997.1"/>
    </source>
</evidence>